<proteinExistence type="predicted"/>
<organism evidence="1 2">
    <name type="scientific">Culter alburnus</name>
    <name type="common">Topmouth culter</name>
    <dbReference type="NCBI Taxonomy" id="194366"/>
    <lineage>
        <taxon>Eukaryota</taxon>
        <taxon>Metazoa</taxon>
        <taxon>Chordata</taxon>
        <taxon>Craniata</taxon>
        <taxon>Vertebrata</taxon>
        <taxon>Euteleostomi</taxon>
        <taxon>Actinopterygii</taxon>
        <taxon>Neopterygii</taxon>
        <taxon>Teleostei</taxon>
        <taxon>Ostariophysi</taxon>
        <taxon>Cypriniformes</taxon>
        <taxon>Xenocyprididae</taxon>
        <taxon>Xenocypridinae</taxon>
        <taxon>Culter</taxon>
    </lineage>
</organism>
<reference evidence="1 2" key="1">
    <citation type="submission" date="2024-05" db="EMBL/GenBank/DDBJ databases">
        <title>A high-quality chromosomal-level genome assembly of Topmouth culter (Culter alburnus).</title>
        <authorList>
            <person name="Zhao H."/>
        </authorList>
    </citation>
    <scope>NUCLEOTIDE SEQUENCE [LARGE SCALE GENOMIC DNA]</scope>
    <source>
        <strain evidence="1">CATC2023</strain>
        <tissue evidence="1">Muscle</tissue>
    </source>
</reference>
<evidence type="ECO:0008006" key="3">
    <source>
        <dbReference type="Google" id="ProtNLM"/>
    </source>
</evidence>
<dbReference type="AlphaFoldDB" id="A0AAW2AVW7"/>
<accession>A0AAW2AVW7</accession>
<dbReference type="PANTHER" id="PTHR37162">
    <property type="entry name" value="HAT FAMILY DIMERISATION DOMAINCONTAINING PROTEIN-RELATED"/>
    <property type="match status" value="1"/>
</dbReference>
<evidence type="ECO:0000313" key="2">
    <source>
        <dbReference type="Proteomes" id="UP001479290"/>
    </source>
</evidence>
<evidence type="ECO:0000313" key="1">
    <source>
        <dbReference type="EMBL" id="KAK9976852.1"/>
    </source>
</evidence>
<comment type="caution">
    <text evidence="1">The sequence shown here is derived from an EMBL/GenBank/DDBJ whole genome shotgun (WGS) entry which is preliminary data.</text>
</comment>
<gene>
    <name evidence="1" type="ORF">ABG768_018673</name>
</gene>
<name>A0AAW2AVW7_CULAL</name>
<keyword evidence="2" id="KW-1185">Reference proteome</keyword>
<dbReference type="InterPro" id="IPR012337">
    <property type="entry name" value="RNaseH-like_sf"/>
</dbReference>
<sequence>MHIDITPSDNIIVAASPNNPVQPRIPSLCNRVAQDQALVLGFVAENSLPLSITPGLVDLAKVLAKDPKALAELSMDRTSASYKLNYGVKNTIQDEVLEEIRSVPFSLNIDEATSKTYKRILGVLVSYWSEKLQRTVMQHLAALEVVSVTAESLFKKLDELFEKMGLPWDNLISILMDSCAVMRGSKNGLEKLIRDRHAPQMLDIDGDSCHHIHNASKKFCSPFEHWVEGLLSDLHTDHRWSADMRDGLREISIILGIHASRPERYIPHRWLSVLDVSLDTLRLWDAFVIFYYAFLGNEDRATYKDIVNGILEKRGELRIRSKNFTNEGKMRKARIYKKVFFEEKRTLLELHFYASLLPMLKQYTLLFQCKEPKIHRLHDEQEILLKEFLSCFIKPKKLVNRDPSAGYEATSILEKLGKNHPLAKSFNMKVIQAYTRCAIDLQAKLPLDNPVLRTLSCLDPNARGSQHIIPHLKNLLDMFPAVKLTEEEKAGFQHEIYRYASDMMLPPMADDTRVDLWWNAVRQTLRYPTLAKMALFALCPFHGSQVASSFSMMANIMQAKTSSLNVETYEAYEVVKYQLKAMQVSAIQHYSRPSRDSPINPSLVQNLKLSSRRYRAENKRRAELHAPNPARKKATKDSLFSSVYVSWLGFIYV</sequence>
<dbReference type="EMBL" id="JAWDJR010000003">
    <property type="protein sequence ID" value="KAK9976852.1"/>
    <property type="molecule type" value="Genomic_DNA"/>
</dbReference>
<protein>
    <recommendedName>
        <fullName evidence="3">HAT C-terminal dimerisation domain-containing protein</fullName>
    </recommendedName>
</protein>
<dbReference type="Proteomes" id="UP001479290">
    <property type="component" value="Unassembled WGS sequence"/>
</dbReference>
<dbReference type="SUPFAM" id="SSF53098">
    <property type="entry name" value="Ribonuclease H-like"/>
    <property type="match status" value="1"/>
</dbReference>
<dbReference type="PANTHER" id="PTHR37162:SF1">
    <property type="entry name" value="BED-TYPE DOMAIN-CONTAINING PROTEIN"/>
    <property type="match status" value="1"/>
</dbReference>